<protein>
    <submittedName>
        <fullName evidence="4">Retrovirus-related Pol polyprotein from transposon RE2</fullName>
    </submittedName>
</protein>
<feature type="domain" description="Reverse transcriptase Ty1/copia-type" evidence="3">
    <location>
        <begin position="269"/>
        <end position="350"/>
    </location>
</feature>
<dbReference type="Pfam" id="PF07727">
    <property type="entry name" value="RVT_2"/>
    <property type="match status" value="2"/>
</dbReference>
<dbReference type="Gene3D" id="3.30.420.10">
    <property type="entry name" value="Ribonuclease H-like superfamily/Ribonuclease H"/>
    <property type="match status" value="1"/>
</dbReference>
<dbReference type="Proteomes" id="UP001289374">
    <property type="component" value="Unassembled WGS sequence"/>
</dbReference>
<dbReference type="CDD" id="cd09272">
    <property type="entry name" value="RNase_HI_RT_Ty1"/>
    <property type="match status" value="1"/>
</dbReference>
<proteinExistence type="predicted"/>
<reference evidence="4" key="2">
    <citation type="journal article" date="2024" name="Plant">
        <title>Genomic evolution and insights into agronomic trait innovations of Sesamum species.</title>
        <authorList>
            <person name="Miao H."/>
            <person name="Wang L."/>
            <person name="Qu L."/>
            <person name="Liu H."/>
            <person name="Sun Y."/>
            <person name="Le M."/>
            <person name="Wang Q."/>
            <person name="Wei S."/>
            <person name="Zheng Y."/>
            <person name="Lin W."/>
            <person name="Duan Y."/>
            <person name="Cao H."/>
            <person name="Xiong S."/>
            <person name="Wang X."/>
            <person name="Wei L."/>
            <person name="Li C."/>
            <person name="Ma Q."/>
            <person name="Ju M."/>
            <person name="Zhao R."/>
            <person name="Li G."/>
            <person name="Mu C."/>
            <person name="Tian Q."/>
            <person name="Mei H."/>
            <person name="Zhang T."/>
            <person name="Gao T."/>
            <person name="Zhang H."/>
        </authorList>
    </citation>
    <scope>NUCLEOTIDE SEQUENCE</scope>
    <source>
        <strain evidence="4">K16</strain>
    </source>
</reference>
<sequence>HTSPSVLRHIPILKSVTNNDDHACTIYPLAKQSREHFSFSESHACYPFVLIHVDIWRPYKQQSISGCHYVLTIVDDHTRVTWTYLMHHTSQTVSILSSFVTKIATQFDAKVKTLSTDNVFHEHIFPYLAPHSDFVFDSVIIPTPISDTILLDTNSITSTLSVLELSPSVLALAPPIPPSSRPRRTIKPPTWLRDFHCHSSFDHSWKRAIGNKWVFKLKLKLDGTVDRYKARLVAKDYNQVEGEDYIEHFSPVAKAVTVRTLVAVASTGILILLVYVDDVLLKGPSEVEIVEVKHFMDSKFTIKDLGPAHYFFGFEVTRCTAGTSITQHKYVSDIIQDSGLTTCKPANTPLPMGVKLSAHHTDPLPDPGPYRCLIGLGALTPDVLCQDLHLTSPTPIPLYCDNQAAIHIVANPVFYERTKRIEIDCHLIRDHFKSGFILPSYVPHKSQLVDVFIKSLSAPLFRSFVSKLGLVSPSQVQIEGGLLRMDNPSSSSNTLVIKASSTPLELSPP</sequence>
<keyword evidence="1" id="KW-0479">Metal-binding</keyword>
<dbReference type="GO" id="GO:0046872">
    <property type="term" value="F:metal ion binding"/>
    <property type="evidence" value="ECO:0007669"/>
    <property type="project" value="UniProtKB-KW"/>
</dbReference>
<dbReference type="InterPro" id="IPR039537">
    <property type="entry name" value="Retrotran_Ty1/copia-like"/>
</dbReference>
<feature type="domain" description="Reverse transcriptase Ty1/copia-type" evidence="3">
    <location>
        <begin position="206"/>
        <end position="266"/>
    </location>
</feature>
<dbReference type="InterPro" id="IPR036397">
    <property type="entry name" value="RNaseH_sf"/>
</dbReference>
<evidence type="ECO:0000256" key="1">
    <source>
        <dbReference type="ARBA" id="ARBA00022723"/>
    </source>
</evidence>
<dbReference type="AlphaFoldDB" id="A0AAE1WPS4"/>
<feature type="non-terminal residue" evidence="4">
    <location>
        <position position="509"/>
    </location>
</feature>
<evidence type="ECO:0000256" key="2">
    <source>
        <dbReference type="ARBA" id="ARBA00022801"/>
    </source>
</evidence>
<dbReference type="InterPro" id="IPR043502">
    <property type="entry name" value="DNA/RNA_pol_sf"/>
</dbReference>
<gene>
    <name evidence="4" type="ORF">Sango_1568100</name>
</gene>
<reference evidence="4" key="1">
    <citation type="submission" date="2020-06" db="EMBL/GenBank/DDBJ databases">
        <authorList>
            <person name="Li T."/>
            <person name="Hu X."/>
            <person name="Zhang T."/>
            <person name="Song X."/>
            <person name="Zhang H."/>
            <person name="Dai N."/>
            <person name="Sheng W."/>
            <person name="Hou X."/>
            <person name="Wei L."/>
        </authorList>
    </citation>
    <scope>NUCLEOTIDE SEQUENCE</scope>
    <source>
        <strain evidence="4">K16</strain>
        <tissue evidence="4">Leaf</tissue>
    </source>
</reference>
<dbReference type="SUPFAM" id="SSF53098">
    <property type="entry name" value="Ribonuclease H-like"/>
    <property type="match status" value="1"/>
</dbReference>
<evidence type="ECO:0000313" key="5">
    <source>
        <dbReference type="Proteomes" id="UP001289374"/>
    </source>
</evidence>
<dbReference type="SUPFAM" id="SSF56672">
    <property type="entry name" value="DNA/RNA polymerases"/>
    <property type="match status" value="1"/>
</dbReference>
<name>A0AAE1WPS4_9LAMI</name>
<keyword evidence="5" id="KW-1185">Reference proteome</keyword>
<dbReference type="PANTHER" id="PTHR42648">
    <property type="entry name" value="TRANSPOSASE, PUTATIVE-RELATED"/>
    <property type="match status" value="1"/>
</dbReference>
<keyword evidence="2" id="KW-0378">Hydrolase</keyword>
<accession>A0AAE1WPS4</accession>
<organism evidence="4 5">
    <name type="scientific">Sesamum angolense</name>
    <dbReference type="NCBI Taxonomy" id="2727404"/>
    <lineage>
        <taxon>Eukaryota</taxon>
        <taxon>Viridiplantae</taxon>
        <taxon>Streptophyta</taxon>
        <taxon>Embryophyta</taxon>
        <taxon>Tracheophyta</taxon>
        <taxon>Spermatophyta</taxon>
        <taxon>Magnoliopsida</taxon>
        <taxon>eudicotyledons</taxon>
        <taxon>Gunneridae</taxon>
        <taxon>Pentapetalae</taxon>
        <taxon>asterids</taxon>
        <taxon>lamiids</taxon>
        <taxon>Lamiales</taxon>
        <taxon>Pedaliaceae</taxon>
        <taxon>Sesamum</taxon>
    </lineage>
</organism>
<dbReference type="PANTHER" id="PTHR42648:SF31">
    <property type="entry name" value="RNA-DIRECTED DNA POLYMERASE"/>
    <property type="match status" value="1"/>
</dbReference>
<comment type="caution">
    <text evidence="4">The sequence shown here is derived from an EMBL/GenBank/DDBJ whole genome shotgun (WGS) entry which is preliminary data.</text>
</comment>
<dbReference type="GO" id="GO:0016787">
    <property type="term" value="F:hydrolase activity"/>
    <property type="evidence" value="ECO:0007669"/>
    <property type="project" value="UniProtKB-KW"/>
</dbReference>
<evidence type="ECO:0000313" key="4">
    <source>
        <dbReference type="EMBL" id="KAK4397315.1"/>
    </source>
</evidence>
<dbReference type="InterPro" id="IPR012337">
    <property type="entry name" value="RNaseH-like_sf"/>
</dbReference>
<dbReference type="EMBL" id="JACGWL010000008">
    <property type="protein sequence ID" value="KAK4397315.1"/>
    <property type="molecule type" value="Genomic_DNA"/>
</dbReference>
<dbReference type="GO" id="GO:0003676">
    <property type="term" value="F:nucleic acid binding"/>
    <property type="evidence" value="ECO:0007669"/>
    <property type="project" value="InterPro"/>
</dbReference>
<evidence type="ECO:0000259" key="3">
    <source>
        <dbReference type="Pfam" id="PF07727"/>
    </source>
</evidence>
<dbReference type="InterPro" id="IPR013103">
    <property type="entry name" value="RVT_2"/>
</dbReference>